<name>A0A3M4MBY4_PSECI</name>
<keyword evidence="1" id="KW-0472">Membrane</keyword>
<keyword evidence="1" id="KW-1133">Transmembrane helix</keyword>
<evidence type="ECO:0000256" key="1">
    <source>
        <dbReference type="SAM" id="Phobius"/>
    </source>
</evidence>
<evidence type="ECO:0000313" key="2">
    <source>
        <dbReference type="EMBL" id="RMQ51195.1"/>
    </source>
</evidence>
<organism evidence="2 3">
    <name type="scientific">Pseudomonas cichorii</name>
    <dbReference type="NCBI Taxonomy" id="36746"/>
    <lineage>
        <taxon>Bacteria</taxon>
        <taxon>Pseudomonadati</taxon>
        <taxon>Pseudomonadota</taxon>
        <taxon>Gammaproteobacteria</taxon>
        <taxon>Pseudomonadales</taxon>
        <taxon>Pseudomonadaceae</taxon>
        <taxon>Pseudomonas</taxon>
    </lineage>
</organism>
<feature type="transmembrane region" description="Helical" evidence="1">
    <location>
        <begin position="45"/>
        <end position="64"/>
    </location>
</feature>
<protein>
    <submittedName>
        <fullName evidence="2">Uncharacterized protein</fullName>
    </submittedName>
</protein>
<dbReference type="EMBL" id="RBRE01000002">
    <property type="protein sequence ID" value="RMQ51195.1"/>
    <property type="molecule type" value="Genomic_DNA"/>
</dbReference>
<dbReference type="Proteomes" id="UP000277236">
    <property type="component" value="Unassembled WGS sequence"/>
</dbReference>
<gene>
    <name evidence="2" type="ORF">ALQ04_01365</name>
</gene>
<dbReference type="RefSeq" id="WP_122313712.1">
    <property type="nucleotide sequence ID" value="NZ_RBRE01000002.1"/>
</dbReference>
<proteinExistence type="predicted"/>
<comment type="caution">
    <text evidence="2">The sequence shown here is derived from an EMBL/GenBank/DDBJ whole genome shotgun (WGS) entry which is preliminary data.</text>
</comment>
<dbReference type="AlphaFoldDB" id="A0A3M4MBY4"/>
<accession>A0A3M4MBY4</accession>
<dbReference type="OrthoDB" id="7030833at2"/>
<evidence type="ECO:0000313" key="3">
    <source>
        <dbReference type="Proteomes" id="UP000277236"/>
    </source>
</evidence>
<reference evidence="2 3" key="1">
    <citation type="submission" date="2018-08" db="EMBL/GenBank/DDBJ databases">
        <title>Recombination of ecologically and evolutionarily significant loci maintains genetic cohesion in the Pseudomonas syringae species complex.</title>
        <authorList>
            <person name="Dillon M."/>
            <person name="Thakur S."/>
            <person name="Almeida R.N.D."/>
            <person name="Weir B.S."/>
            <person name="Guttman D.S."/>
        </authorList>
    </citation>
    <scope>NUCLEOTIDE SEQUENCE [LARGE SCALE GENOMIC DNA]</scope>
    <source>
        <strain evidence="2 3">ICMP 3353</strain>
    </source>
</reference>
<keyword evidence="1" id="KW-0812">Transmembrane</keyword>
<sequence>MDSTNPQDDDGIIRIQRLVPGQVDVVLGSHPGKPRIAKPRKSRQPAWIILGLGLFAVIAVGLVSRTYAPRPVPQLNAEQAEPAPAFNSEPVDAALMQVASEVERPAPALRVEPYIVPTPVAQPQAPAAQPLDNCIKNGNVIDESVLNCRFGQTGRPAQNAPATGMVSASYMADFKSDASRKAAPRAQKPHTVATVSIREWDGNGRYRAQWRLYDDRIDGDSVCENFLNRSVERRECRLSAQVHFKEECREWTRRSARDRNEESKGMAQRYCEATTTFTP</sequence>